<name>A0A223RWQ2_9ACTN</name>
<keyword evidence="2 4" id="KW-0808">Transferase</keyword>
<dbReference type="OrthoDB" id="9766852at2"/>
<dbReference type="PANTHER" id="PTHR21337">
    <property type="entry name" value="PHOSPHO-2-DEHYDRO-3-DEOXYHEPTONATE ALDOLASE 1, 2"/>
    <property type="match status" value="1"/>
</dbReference>
<feature type="binding site" evidence="3">
    <location>
        <position position="96"/>
    </location>
    <ligand>
        <name>Mn(2+)</name>
        <dbReference type="ChEBI" id="CHEBI:29035"/>
    </ligand>
</feature>
<proteinExistence type="inferred from homology"/>
<dbReference type="InterPro" id="IPR002480">
    <property type="entry name" value="DAHP_synth_2"/>
</dbReference>
<comment type="similarity">
    <text evidence="1 4">Belongs to the class-II DAHP synthase family.</text>
</comment>
<evidence type="ECO:0000256" key="2">
    <source>
        <dbReference type="ARBA" id="ARBA00022679"/>
    </source>
</evidence>
<evidence type="ECO:0000256" key="3">
    <source>
        <dbReference type="PIRSR" id="PIRSR602480-1"/>
    </source>
</evidence>
<feature type="binding site" evidence="3">
    <location>
        <position position="135"/>
    </location>
    <ligand>
        <name>phosphoenolpyruvate</name>
        <dbReference type="ChEBI" id="CHEBI:58702"/>
    </ligand>
</feature>
<evidence type="ECO:0000313" key="6">
    <source>
        <dbReference type="Proteomes" id="UP000215043"/>
    </source>
</evidence>
<sequence length="472" mass="51829">MRMNDVLTQERPENSAAVATFPGAVHHAPSWWDLDSWRGRPVQQQPDWPDPERLAEVAEQISLLPPLVPPGEIQRLQRRLAGVAEGRAFLLQAGDCAERFDSCAEAEVRGKVRTILRMAVLMTYGSGLPTVTVGRLAGQYAKPRSSPVETVDGVELPVYRGDIVNCPEPSLPARTPAPERLMKAYHSASATLNVLHGLVRESGTELHRLHTGNEDFVRRTGGGSHAEISEDVNRALRFMSAFGVSEGAAPNELYTSHEALLLDFEQALTRYDADTGRWFDTSAHMVWAGDRTRQLDGAHVEFLSGVANPVGVKIGPSTDPEQLQELCDRLDPGYVAGRLVLISRMGAERVHDLLPPLLRAVRETEHPVVWACDPMHGNTFRSNSGYKTRRLADILAEIDGFFTVAGEEGVRPGGLHLELTGEHVTECLGGLEKVLDADLGTRYETACDPRLNAGQSVELAFRVSELLQSHLR</sequence>
<dbReference type="RefSeq" id="WP_084133817.1">
    <property type="nucleotide sequence ID" value="NZ_CP022752.1"/>
</dbReference>
<dbReference type="NCBIfam" id="TIGR01358">
    <property type="entry name" value="DAHP_synth_II"/>
    <property type="match status" value="1"/>
</dbReference>
<comment type="pathway">
    <text evidence="4">Metabolic intermediate biosynthesis; chorismate biosynthesis; chorismate from D-erythrose 4-phosphate and phosphoenolpyruvate: step 1/7.</text>
</comment>
<keyword evidence="3" id="KW-0464">Manganese</keyword>
<dbReference type="GO" id="GO:0003849">
    <property type="term" value="F:3-deoxy-7-phosphoheptulonate synthase activity"/>
    <property type="evidence" value="ECO:0007669"/>
    <property type="project" value="UniProtKB-EC"/>
</dbReference>
<dbReference type="Gene3D" id="3.20.20.70">
    <property type="entry name" value="Aldolase class I"/>
    <property type="match status" value="1"/>
</dbReference>
<accession>A0A223RWQ2</accession>
<dbReference type="GO" id="GO:0008652">
    <property type="term" value="P:amino acid biosynthetic process"/>
    <property type="evidence" value="ECO:0007669"/>
    <property type="project" value="UniProtKB-KW"/>
</dbReference>
<dbReference type="UniPathway" id="UPA00053">
    <property type="reaction ID" value="UER00084"/>
</dbReference>
<organism evidence="5 6">
    <name type="scientific">Actinopolyspora erythraea</name>
    <dbReference type="NCBI Taxonomy" id="414996"/>
    <lineage>
        <taxon>Bacteria</taxon>
        <taxon>Bacillati</taxon>
        <taxon>Actinomycetota</taxon>
        <taxon>Actinomycetes</taxon>
        <taxon>Actinopolysporales</taxon>
        <taxon>Actinopolysporaceae</taxon>
        <taxon>Actinopolyspora</taxon>
    </lineage>
</organism>
<evidence type="ECO:0000313" key="5">
    <source>
        <dbReference type="EMBL" id="ASU80277.1"/>
    </source>
</evidence>
<dbReference type="GO" id="GO:0009423">
    <property type="term" value="P:chorismate biosynthetic process"/>
    <property type="evidence" value="ECO:0007669"/>
    <property type="project" value="UniProtKB-UniPathway"/>
</dbReference>
<dbReference type="SUPFAM" id="SSF51569">
    <property type="entry name" value="Aldolase"/>
    <property type="match status" value="1"/>
</dbReference>
<evidence type="ECO:0000256" key="1">
    <source>
        <dbReference type="ARBA" id="ARBA00008911"/>
    </source>
</evidence>
<feature type="binding site" evidence="3">
    <location>
        <position position="448"/>
    </location>
    <ligand>
        <name>Mn(2+)</name>
        <dbReference type="ChEBI" id="CHEBI:29035"/>
    </ligand>
</feature>
<dbReference type="KEGG" id="aey:CDG81_20630"/>
<feature type="binding site" evidence="3">
    <location>
        <position position="376"/>
    </location>
    <ligand>
        <name>Mn(2+)</name>
        <dbReference type="ChEBI" id="CHEBI:29035"/>
    </ligand>
</feature>
<dbReference type="PANTHER" id="PTHR21337:SF0">
    <property type="entry name" value="PHOSPHO-2-DEHYDRO-3-DEOXYHEPTONATE ALDOLASE"/>
    <property type="match status" value="1"/>
</dbReference>
<protein>
    <recommendedName>
        <fullName evidence="4">Phospho-2-dehydro-3-deoxyheptonate aldolase</fullName>
        <ecNumber evidence="4">2.5.1.54</ecNumber>
    </recommendedName>
</protein>
<dbReference type="InterPro" id="IPR013785">
    <property type="entry name" value="Aldolase_TIM"/>
</dbReference>
<dbReference type="EMBL" id="CP022752">
    <property type="protein sequence ID" value="ASU80277.1"/>
    <property type="molecule type" value="Genomic_DNA"/>
</dbReference>
<keyword evidence="4" id="KW-0028">Amino-acid biosynthesis</keyword>
<comment type="cofactor">
    <cofactor evidence="3">
        <name>Mn(2+)</name>
        <dbReference type="ChEBI" id="CHEBI:29035"/>
    </cofactor>
    <cofactor evidence="3">
        <name>Co(2+)</name>
        <dbReference type="ChEBI" id="CHEBI:48828"/>
    </cofactor>
    <cofactor evidence="3">
        <name>Cd(2+)</name>
        <dbReference type="ChEBI" id="CHEBI:48775"/>
    </cofactor>
    <text evidence="3">Binds 1 divalent cation per subunit. The enzyme is active with manganese, cobalt or cadmium ions.</text>
</comment>
<evidence type="ECO:0000256" key="4">
    <source>
        <dbReference type="RuleBase" id="RU363071"/>
    </source>
</evidence>
<keyword evidence="3" id="KW-0170">Cobalt</keyword>
<keyword evidence="3" id="KW-0104">Cadmium</keyword>
<reference evidence="5 6" key="1">
    <citation type="submission" date="2017-08" db="EMBL/GenBank/DDBJ databases">
        <title>The complete genome sequence of moderately halophilic actinomycete Actinopolyspora erythraea YIM 90600, the producer of novel erythromycin, novel actinopolysporins A-C and tubercidin.</title>
        <authorList>
            <person name="Yin M."/>
            <person name="Tang S."/>
        </authorList>
    </citation>
    <scope>NUCLEOTIDE SEQUENCE [LARGE SCALE GENOMIC DNA]</scope>
    <source>
        <strain evidence="5 6">YIM 90600</strain>
    </source>
</reference>
<dbReference type="Pfam" id="PF01474">
    <property type="entry name" value="DAHP_synth_2"/>
    <property type="match status" value="1"/>
</dbReference>
<feature type="binding site" evidence="3">
    <location>
        <position position="418"/>
    </location>
    <ligand>
        <name>Mn(2+)</name>
        <dbReference type="ChEBI" id="CHEBI:29035"/>
    </ligand>
</feature>
<dbReference type="Proteomes" id="UP000215043">
    <property type="component" value="Chromosome"/>
</dbReference>
<gene>
    <name evidence="5" type="ORF">CDG81_20630</name>
</gene>
<feature type="binding site" evidence="3">
    <location>
        <position position="344"/>
    </location>
    <ligand>
        <name>phosphoenolpyruvate</name>
        <dbReference type="ChEBI" id="CHEBI:58702"/>
    </ligand>
</feature>
<keyword evidence="4" id="KW-0057">Aromatic amino acid biosynthesis</keyword>
<dbReference type="AlphaFoldDB" id="A0A223RWQ2"/>
<comment type="catalytic activity">
    <reaction evidence="4">
        <text>D-erythrose 4-phosphate + phosphoenolpyruvate + H2O = 7-phospho-2-dehydro-3-deoxy-D-arabino-heptonate + phosphate</text>
        <dbReference type="Rhea" id="RHEA:14717"/>
        <dbReference type="ChEBI" id="CHEBI:15377"/>
        <dbReference type="ChEBI" id="CHEBI:16897"/>
        <dbReference type="ChEBI" id="CHEBI:43474"/>
        <dbReference type="ChEBI" id="CHEBI:58394"/>
        <dbReference type="ChEBI" id="CHEBI:58702"/>
        <dbReference type="EC" id="2.5.1.54"/>
    </reaction>
</comment>
<dbReference type="GO" id="GO:0009073">
    <property type="term" value="P:aromatic amino acid family biosynthetic process"/>
    <property type="evidence" value="ECO:0007669"/>
    <property type="project" value="UniProtKB-KW"/>
</dbReference>
<dbReference type="EC" id="2.5.1.54" evidence="4"/>
<feature type="binding site" evidence="3">
    <location>
        <position position="313"/>
    </location>
    <ligand>
        <name>phosphoenolpyruvate</name>
        <dbReference type="ChEBI" id="CHEBI:58702"/>
    </ligand>
</feature>